<reference evidence="2" key="1">
    <citation type="submission" date="2020-03" db="EMBL/GenBank/DDBJ databases">
        <title>The deep terrestrial virosphere.</title>
        <authorList>
            <person name="Holmfeldt K."/>
            <person name="Nilsson E."/>
            <person name="Simone D."/>
            <person name="Lopez-Fernandez M."/>
            <person name="Wu X."/>
            <person name="de Brujin I."/>
            <person name="Lundin D."/>
            <person name="Andersson A."/>
            <person name="Bertilsson S."/>
            <person name="Dopson M."/>
        </authorList>
    </citation>
    <scope>NUCLEOTIDE SEQUENCE</scope>
    <source>
        <strain evidence="5">MM415A00105</strain>
        <strain evidence="3">MM415B00347</strain>
        <strain evidence="2">TM448A00170</strain>
        <strain evidence="4">TM448B00479</strain>
    </source>
</reference>
<dbReference type="InterPro" id="IPR007527">
    <property type="entry name" value="Znf_SWIM"/>
</dbReference>
<dbReference type="PROSITE" id="PS50966">
    <property type="entry name" value="ZF_SWIM"/>
    <property type="match status" value="1"/>
</dbReference>
<sequence length="93" mass="10838">MKLLNVTHKQISYEFRYLELSKVVEITKAGVFSYYMRKGSGLFYCSCPGSRYNQKCWHVGEVSNLMKVQSLPNWPVVQWAEEAGKEMYDSSRT</sequence>
<dbReference type="AlphaFoldDB" id="A0A6H1ZBT5"/>
<accession>A0A6H1ZBT5</accession>
<organism evidence="2">
    <name type="scientific">viral metagenome</name>
    <dbReference type="NCBI Taxonomy" id="1070528"/>
    <lineage>
        <taxon>unclassified sequences</taxon>
        <taxon>metagenomes</taxon>
        <taxon>organismal metagenomes</taxon>
    </lineage>
</organism>
<evidence type="ECO:0000313" key="2">
    <source>
        <dbReference type="EMBL" id="QJA44922.1"/>
    </source>
</evidence>
<evidence type="ECO:0000313" key="3">
    <source>
        <dbReference type="EMBL" id="QJA66440.1"/>
    </source>
</evidence>
<evidence type="ECO:0000259" key="1">
    <source>
        <dbReference type="PROSITE" id="PS50966"/>
    </source>
</evidence>
<feature type="domain" description="SWIM-type" evidence="1">
    <location>
        <begin position="34"/>
        <end position="67"/>
    </location>
</feature>
<evidence type="ECO:0000313" key="5">
    <source>
        <dbReference type="EMBL" id="QJI04639.1"/>
    </source>
</evidence>
<dbReference type="EMBL" id="MT145188">
    <property type="protein sequence ID" value="QJI04639.1"/>
    <property type="molecule type" value="Genomic_DNA"/>
</dbReference>
<dbReference type="GO" id="GO:0008270">
    <property type="term" value="F:zinc ion binding"/>
    <property type="evidence" value="ECO:0007669"/>
    <property type="project" value="InterPro"/>
</dbReference>
<gene>
    <name evidence="5" type="ORF">MM415A00105_0031</name>
    <name evidence="3" type="ORF">MM415B00347_0008</name>
    <name evidence="2" type="ORF">TM448A00170_0013</name>
    <name evidence="4" type="ORF">TM448B00479_0029</name>
</gene>
<proteinExistence type="predicted"/>
<evidence type="ECO:0000313" key="4">
    <source>
        <dbReference type="EMBL" id="QJH95620.1"/>
    </source>
</evidence>
<name>A0A6H1ZBT5_9ZZZZ</name>
<protein>
    <recommendedName>
        <fullName evidence="1">SWIM-type domain-containing protein</fullName>
    </recommendedName>
</protein>
<dbReference type="EMBL" id="MT141555">
    <property type="protein sequence ID" value="QJA66440.1"/>
    <property type="molecule type" value="Genomic_DNA"/>
</dbReference>
<dbReference type="EMBL" id="MT143983">
    <property type="protein sequence ID" value="QJA44922.1"/>
    <property type="molecule type" value="Genomic_DNA"/>
</dbReference>
<dbReference type="EMBL" id="MT144624">
    <property type="protein sequence ID" value="QJH95620.1"/>
    <property type="molecule type" value="Genomic_DNA"/>
</dbReference>